<evidence type="ECO:0000313" key="2">
    <source>
        <dbReference type="Proteomes" id="UP001480595"/>
    </source>
</evidence>
<dbReference type="Proteomes" id="UP001480595">
    <property type="component" value="Unassembled WGS sequence"/>
</dbReference>
<accession>A0ABR1WWB0</accession>
<dbReference type="RefSeq" id="XP_066721945.1">
    <property type="nucleotide sequence ID" value="XM_066853804.1"/>
</dbReference>
<protein>
    <submittedName>
        <fullName evidence="1">Uncharacterized protein</fullName>
    </submittedName>
</protein>
<dbReference type="EMBL" id="JAQQWL010000002">
    <property type="protein sequence ID" value="KAK8087421.1"/>
    <property type="molecule type" value="Genomic_DNA"/>
</dbReference>
<name>A0ABR1WWB0_9PEZI</name>
<organism evidence="1 2">
    <name type="scientific">Apiospora phragmitis</name>
    <dbReference type="NCBI Taxonomy" id="2905665"/>
    <lineage>
        <taxon>Eukaryota</taxon>
        <taxon>Fungi</taxon>
        <taxon>Dikarya</taxon>
        <taxon>Ascomycota</taxon>
        <taxon>Pezizomycotina</taxon>
        <taxon>Sordariomycetes</taxon>
        <taxon>Xylariomycetidae</taxon>
        <taxon>Amphisphaeriales</taxon>
        <taxon>Apiosporaceae</taxon>
        <taxon>Apiospora</taxon>
    </lineage>
</organism>
<gene>
    <name evidence="1" type="ORF">PG994_002395</name>
</gene>
<evidence type="ECO:0000313" key="1">
    <source>
        <dbReference type="EMBL" id="KAK8087421.1"/>
    </source>
</evidence>
<comment type="caution">
    <text evidence="1">The sequence shown here is derived from an EMBL/GenBank/DDBJ whole genome shotgun (WGS) entry which is preliminary data.</text>
</comment>
<sequence length="153" mass="16902">MCERAFLRNYICHGMNGAYGNRARFHPDWRLGYDGPGNANAEFWSRHMAARIPNSVAQKIRRVVNLHAGLEPRADGTEGHTCGYSSFRVKAWKPTIFKGAQELYTAKMVTIPSGTELRPVGLVEWKKSADPRVLTCAGGNIKAPGNGDEAVEE</sequence>
<reference evidence="1 2" key="1">
    <citation type="submission" date="2023-01" db="EMBL/GenBank/DDBJ databases">
        <title>Analysis of 21 Apiospora genomes using comparative genomics revels a genus with tremendous synthesis potential of carbohydrate active enzymes and secondary metabolites.</title>
        <authorList>
            <person name="Sorensen T."/>
        </authorList>
    </citation>
    <scope>NUCLEOTIDE SEQUENCE [LARGE SCALE GENOMIC DNA]</scope>
    <source>
        <strain evidence="1 2">CBS 135458</strain>
    </source>
</reference>
<dbReference type="GeneID" id="92086867"/>
<proteinExistence type="predicted"/>
<keyword evidence="2" id="KW-1185">Reference proteome</keyword>